<comment type="pathway">
    <text evidence="4">Amino-acid degradation; L-histidine degradation into L-glutamate; L-glutamate from N-formimidoyl-L-glutamate (transferase route): step 1/1.</text>
</comment>
<dbReference type="GO" id="GO:0030409">
    <property type="term" value="F:glutamate formimidoyltransferase activity"/>
    <property type="evidence" value="ECO:0007669"/>
    <property type="project" value="UniProtKB-EC"/>
</dbReference>
<keyword evidence="10" id="KW-0963">Cytoplasm</keyword>
<dbReference type="SMART" id="SM01221">
    <property type="entry name" value="FTCD"/>
    <property type="match status" value="1"/>
</dbReference>
<evidence type="ECO:0000256" key="8">
    <source>
        <dbReference type="ARBA" id="ARBA00012998"/>
    </source>
</evidence>
<dbReference type="Pfam" id="PF02971">
    <property type="entry name" value="FTCD"/>
    <property type="match status" value="1"/>
</dbReference>
<dbReference type="InterPro" id="IPR036178">
    <property type="entry name" value="Formintransfe-cycloase-like_sf"/>
</dbReference>
<keyword evidence="15" id="KW-0206">Cytoskeleton</keyword>
<dbReference type="GO" id="GO:0005814">
    <property type="term" value="C:centriole"/>
    <property type="evidence" value="ECO:0007669"/>
    <property type="project" value="UniProtKB-SubCell"/>
</dbReference>
<evidence type="ECO:0000256" key="19">
    <source>
        <dbReference type="ARBA" id="ARBA00025915"/>
    </source>
</evidence>
<organism evidence="21 22">
    <name type="scientific">Owenia fusiformis</name>
    <name type="common">Polychaete worm</name>
    <dbReference type="NCBI Taxonomy" id="6347"/>
    <lineage>
        <taxon>Eukaryota</taxon>
        <taxon>Metazoa</taxon>
        <taxon>Spiralia</taxon>
        <taxon>Lophotrochozoa</taxon>
        <taxon>Annelida</taxon>
        <taxon>Polychaeta</taxon>
        <taxon>Sedentaria</taxon>
        <taxon>Canalipalpata</taxon>
        <taxon>Sabellida</taxon>
        <taxon>Oweniida</taxon>
        <taxon>Oweniidae</taxon>
        <taxon>Owenia</taxon>
    </lineage>
</organism>
<dbReference type="InterPro" id="IPR051623">
    <property type="entry name" value="FTCD"/>
</dbReference>
<comment type="caution">
    <text evidence="21">The sequence shown here is derived from an EMBL/GenBank/DDBJ whole genome shotgun (WGS) entry which is preliminary data.</text>
</comment>
<evidence type="ECO:0000256" key="16">
    <source>
        <dbReference type="ARBA" id="ARBA00023239"/>
    </source>
</evidence>
<dbReference type="Pfam" id="PF07837">
    <property type="entry name" value="FTCD_N"/>
    <property type="match status" value="1"/>
</dbReference>
<keyword evidence="17" id="KW-0511">Multifunctional enzyme</keyword>
<dbReference type="InterPro" id="IPR013802">
    <property type="entry name" value="Formiminotransferase_C"/>
</dbReference>
<evidence type="ECO:0000313" key="22">
    <source>
        <dbReference type="Proteomes" id="UP000749559"/>
    </source>
</evidence>
<evidence type="ECO:0000256" key="2">
    <source>
        <dbReference type="ARBA" id="ARBA00004114"/>
    </source>
</evidence>
<dbReference type="EMBL" id="CAIIXF020000007">
    <property type="protein sequence ID" value="CAH1788120.1"/>
    <property type="molecule type" value="Genomic_DNA"/>
</dbReference>
<comment type="subunit">
    <text evidence="19">Homooctamer, including four polyglutamate binding sites. The subunits are arranged as a tetramer of dimers, and form a planar ring-shaped structure.</text>
</comment>
<dbReference type="InterPro" id="IPR004227">
    <property type="entry name" value="Formiminotransferase_cat"/>
</dbReference>
<dbReference type="SUPFAM" id="SSF101262">
    <property type="entry name" value="Methenyltetrahydrofolate cyclohydrolase-like"/>
    <property type="match status" value="1"/>
</dbReference>
<dbReference type="Gene3D" id="1.20.120.680">
    <property type="entry name" value="Formiminotetrahydrofolate cyclodeaminase monomer, up-and-down helical bundle"/>
    <property type="match status" value="1"/>
</dbReference>
<dbReference type="Gene3D" id="3.30.990.10">
    <property type="entry name" value="Formiminotransferase, N-terminal subdomain"/>
    <property type="match status" value="1"/>
</dbReference>
<name>A0A8J1Y560_OWEFU</name>
<evidence type="ECO:0000256" key="6">
    <source>
        <dbReference type="ARBA" id="ARBA00010825"/>
    </source>
</evidence>
<dbReference type="OrthoDB" id="48036at2759"/>
<evidence type="ECO:0000256" key="17">
    <source>
        <dbReference type="ARBA" id="ARBA00023268"/>
    </source>
</evidence>
<dbReference type="EC" id="2.1.2.5" evidence="7"/>
<evidence type="ECO:0000256" key="1">
    <source>
        <dbReference type="ARBA" id="ARBA00002680"/>
    </source>
</evidence>
<proteinExistence type="inferred from homology"/>
<dbReference type="UniPathway" id="UPA00379">
    <property type="reaction ID" value="UER00555"/>
</dbReference>
<dbReference type="GO" id="GO:0005794">
    <property type="term" value="C:Golgi apparatus"/>
    <property type="evidence" value="ECO:0007669"/>
    <property type="project" value="UniProtKB-SubCell"/>
</dbReference>
<evidence type="ECO:0000256" key="11">
    <source>
        <dbReference type="ARBA" id="ARBA00022679"/>
    </source>
</evidence>
<evidence type="ECO:0000256" key="7">
    <source>
        <dbReference type="ARBA" id="ARBA00012252"/>
    </source>
</evidence>
<dbReference type="Pfam" id="PF04961">
    <property type="entry name" value="FTCD_C"/>
    <property type="match status" value="1"/>
</dbReference>
<sequence length="539" mass="58529">MARIVECVPNFSEGQHKEVIEAIATAIAATEGCSLLDVDPGVSTNRTVYTFVGSPEHVVHGALAAARAASQLIDMTHHSGEHPRMGALDVCPFIPVKNVTMEDCVKCAKIFGSMLAEDLGVPVYLYGEAASKDERKLLPNVRAGEYEALQEKLTKPEWAPDFGPSEFIPNWGATATGARKFLIAYNVNVLSTKEQAHRIALNIRENGRGADQPGRLKNVQGIGWYLDESNIAQVSTNITDYEITPIHTVYEECCKDAQELNLAVVGSQIVGLVPLQCILQAADYYMTKDNLFLLEEDQKVRLVVSKLGLGSLGGFNPKERIIEYMLDDETTGPLASLGVRDFVMTVGARSPSPGGGSVSALIAALGTSLGTMVGFLTYGKKQFAALDSKMRELLPPLYQTTKDLIPKIDDDAAAFNKYMAALKLPKTSDEEKKLQEAAIQEGIQTAIAVPMSTATSANDIWPAMIEMAKVGNINCKSDLQVGARCVETGVWGAYYNVMTNIADLSDQEYKTRVETEINAELKKAQEGCAEVLKILAERK</sequence>
<dbReference type="FunFam" id="3.30.70.670:FF:000001">
    <property type="entry name" value="Formimidoyltransferase cyclodeaminase"/>
    <property type="match status" value="1"/>
</dbReference>
<protein>
    <recommendedName>
        <fullName evidence="9">Formimidoyltransferase-cyclodeaminase</fullName>
        <ecNumber evidence="7">2.1.2.5</ecNumber>
        <ecNumber evidence="8">4.3.1.4</ecNumber>
    </recommendedName>
    <alternativeName>
        <fullName evidence="20">Formiminotransferase-cyclodeaminase</fullName>
    </alternativeName>
</protein>
<dbReference type="GO" id="GO:0019556">
    <property type="term" value="P:L-histidine catabolic process to glutamate and formamide"/>
    <property type="evidence" value="ECO:0007669"/>
    <property type="project" value="UniProtKB-UniPathway"/>
</dbReference>
<dbReference type="SMART" id="SM01222">
    <property type="entry name" value="FTCD_N"/>
    <property type="match status" value="1"/>
</dbReference>
<keyword evidence="22" id="KW-1185">Reference proteome</keyword>
<dbReference type="FunFam" id="3.30.990.10:FF:000001">
    <property type="entry name" value="Formimidoyltransferase cyclodeaminase"/>
    <property type="match status" value="1"/>
</dbReference>
<keyword evidence="13" id="KW-0290">Folate-binding</keyword>
<keyword evidence="11" id="KW-0808">Transferase</keyword>
<evidence type="ECO:0000256" key="12">
    <source>
        <dbReference type="ARBA" id="ARBA00022808"/>
    </source>
</evidence>
<comment type="similarity">
    <text evidence="5">In the N-terminal section; belongs to the formiminotransferase family.</text>
</comment>
<keyword evidence="12" id="KW-0369">Histidine metabolism</keyword>
<gene>
    <name evidence="21" type="ORF">OFUS_LOCUS13711</name>
</gene>
<evidence type="ECO:0000256" key="15">
    <source>
        <dbReference type="ARBA" id="ARBA00023212"/>
    </source>
</evidence>
<comment type="function">
    <text evidence="1">Binds and promotes bundling of vimentin filaments originating from the Golgi.</text>
</comment>
<dbReference type="NCBIfam" id="TIGR02024">
    <property type="entry name" value="FtcD"/>
    <property type="match status" value="1"/>
</dbReference>
<dbReference type="AlphaFoldDB" id="A0A8J1Y560"/>
<comment type="similarity">
    <text evidence="6">In the C-terminal section; belongs to the cyclodeaminase/cyclohydrolase family.</text>
</comment>
<keyword evidence="16" id="KW-0456">Lyase</keyword>
<dbReference type="InterPro" id="IPR037070">
    <property type="entry name" value="Formiminotransferase_C_sf"/>
</dbReference>
<dbReference type="GO" id="GO:0030412">
    <property type="term" value="F:formimidoyltetrahydrofolate cyclodeaminase activity"/>
    <property type="evidence" value="ECO:0007669"/>
    <property type="project" value="UniProtKB-EC"/>
</dbReference>
<dbReference type="GO" id="GO:0019557">
    <property type="term" value="P:L-histidine catabolic process to glutamate and formate"/>
    <property type="evidence" value="ECO:0007669"/>
    <property type="project" value="UniProtKB-UniPathway"/>
</dbReference>
<reference evidence="21" key="1">
    <citation type="submission" date="2022-03" db="EMBL/GenBank/DDBJ databases">
        <authorList>
            <person name="Martin C."/>
        </authorList>
    </citation>
    <scope>NUCLEOTIDE SEQUENCE</scope>
</reference>
<evidence type="ECO:0000256" key="18">
    <source>
        <dbReference type="ARBA" id="ARBA00025506"/>
    </source>
</evidence>
<dbReference type="FunFam" id="1.20.120.680:FF:000001">
    <property type="entry name" value="Formimidoyltransferase cyclodeaminase"/>
    <property type="match status" value="1"/>
</dbReference>
<dbReference type="SUPFAM" id="SSF55116">
    <property type="entry name" value="Formiminotransferase domain of formiminotransferase-cyclodeaminase"/>
    <property type="match status" value="2"/>
</dbReference>
<evidence type="ECO:0000256" key="20">
    <source>
        <dbReference type="ARBA" id="ARBA00030029"/>
    </source>
</evidence>
<dbReference type="InterPro" id="IPR037064">
    <property type="entry name" value="Formiminotransferase_N_sf"/>
</dbReference>
<dbReference type="GO" id="GO:0005542">
    <property type="term" value="F:folic acid binding"/>
    <property type="evidence" value="ECO:0007669"/>
    <property type="project" value="UniProtKB-KW"/>
</dbReference>
<dbReference type="PANTHER" id="PTHR12234:SF0">
    <property type="entry name" value="FORMIMIDOYLTRANSFERASE-CYCLODEAMINASE"/>
    <property type="match status" value="1"/>
</dbReference>
<evidence type="ECO:0000313" key="21">
    <source>
        <dbReference type="EMBL" id="CAH1788120.1"/>
    </source>
</evidence>
<evidence type="ECO:0000256" key="13">
    <source>
        <dbReference type="ARBA" id="ARBA00022954"/>
    </source>
</evidence>
<evidence type="ECO:0000256" key="3">
    <source>
        <dbReference type="ARBA" id="ARBA00004555"/>
    </source>
</evidence>
<evidence type="ECO:0000256" key="5">
    <source>
        <dbReference type="ARBA" id="ARBA00008297"/>
    </source>
</evidence>
<evidence type="ECO:0000256" key="9">
    <source>
        <dbReference type="ARBA" id="ARBA00017787"/>
    </source>
</evidence>
<dbReference type="Gene3D" id="3.30.70.670">
    <property type="entry name" value="Formiminotransferase, C-terminal subdomain"/>
    <property type="match status" value="1"/>
</dbReference>
<dbReference type="InterPro" id="IPR007044">
    <property type="entry name" value="Cyclodeamin/CycHdrlase"/>
</dbReference>
<dbReference type="InterPro" id="IPR022384">
    <property type="entry name" value="FormiminoTrfase_cat_dom_sf"/>
</dbReference>
<comment type="subcellular location">
    <subcellularLocation>
        <location evidence="2">Cytoplasm</location>
        <location evidence="2">Cytoskeleton</location>
        <location evidence="2">Microtubule organizing center</location>
        <location evidence="2">Centrosome</location>
        <location evidence="2">Centriole</location>
    </subcellularLocation>
    <subcellularLocation>
        <location evidence="3">Golgi apparatus</location>
    </subcellularLocation>
</comment>
<evidence type="ECO:0000256" key="14">
    <source>
        <dbReference type="ARBA" id="ARBA00023034"/>
    </source>
</evidence>
<dbReference type="PANTHER" id="PTHR12234">
    <property type="entry name" value="FORMIMINOTRANSFERASE-CYCLODEAMINASE"/>
    <property type="match status" value="1"/>
</dbReference>
<accession>A0A8J1Y560</accession>
<evidence type="ECO:0000256" key="4">
    <source>
        <dbReference type="ARBA" id="ARBA00005082"/>
    </source>
</evidence>
<dbReference type="InterPro" id="IPR012886">
    <property type="entry name" value="Formiminotransferase_N"/>
</dbReference>
<dbReference type="Proteomes" id="UP000749559">
    <property type="component" value="Unassembled WGS sequence"/>
</dbReference>
<dbReference type="EC" id="4.3.1.4" evidence="8"/>
<comment type="function">
    <text evidence="18">Folate-dependent enzyme, that displays both transferase and deaminase activity. Serves to channel one-carbon units from formiminoglutamate to the folate pool.</text>
</comment>
<evidence type="ECO:0000256" key="10">
    <source>
        <dbReference type="ARBA" id="ARBA00022490"/>
    </source>
</evidence>
<keyword evidence="14" id="KW-0333">Golgi apparatus</keyword>